<dbReference type="InterPro" id="IPR038369">
    <property type="entry name" value="SpoVAD_sf"/>
</dbReference>
<evidence type="ECO:0000313" key="2">
    <source>
        <dbReference type="Proteomes" id="UP000242520"/>
    </source>
</evidence>
<dbReference type="InterPro" id="IPR016039">
    <property type="entry name" value="Thiolase-like"/>
</dbReference>
<accession>A0A1M5P529</accession>
<dbReference type="InterPro" id="IPR010894">
    <property type="entry name" value="SpoVAD"/>
</dbReference>
<dbReference type="RefSeq" id="WP_072723177.1">
    <property type="nucleotide sequence ID" value="NZ_FQXH01000005.1"/>
</dbReference>
<dbReference type="Proteomes" id="UP000242520">
    <property type="component" value="Unassembled WGS sequence"/>
</dbReference>
<keyword evidence="2" id="KW-1185">Reference proteome</keyword>
<dbReference type="PIRSF" id="PIRSF011570">
    <property type="entry name" value="SpoVAD"/>
    <property type="match status" value="1"/>
</dbReference>
<protein>
    <submittedName>
        <fullName evidence="1">Stage V sporulation protein AD</fullName>
    </submittedName>
</protein>
<evidence type="ECO:0000313" key="1">
    <source>
        <dbReference type="EMBL" id="SHG96825.1"/>
    </source>
</evidence>
<dbReference type="EMBL" id="FQXH01000005">
    <property type="protein sequence ID" value="SHG96825.1"/>
    <property type="molecule type" value="Genomic_DNA"/>
</dbReference>
<dbReference type="SUPFAM" id="SSF53901">
    <property type="entry name" value="Thiolase-like"/>
    <property type="match status" value="1"/>
</dbReference>
<dbReference type="OrthoDB" id="9770068at2"/>
<sequence>MQKGHQSWIFESKPVIISSAVVGGPFEAKGNLANDFDILHEDIWLGQDSFEKAEKKLLEQACEKAIEKSGLKKEDIQFFISGDLMNQIISSSFTARTLGCPYLGIFGACSSSMEGLALASLLVDSKFAKYVLAGASSHNAAAEKQFRYPTEYGSQKPPTAQWTVTGAGAVLLSQKGEGPCVTSATIGRVVDMGISDPFNMGAAMAPAAVDTIEAHFRDLNIDLNYYDVIATGDLGQVGHRIAKDLLIKHGLNIKPEILTDCGIMIYKDDQPVMAGGSGCGCSATVTYGHFLNRMRKKELKRILIVATGALMSPISYQQKESIPCIAHAVSIEMP</sequence>
<dbReference type="NCBIfam" id="TIGR02845">
    <property type="entry name" value="spore_V_AD"/>
    <property type="match status" value="1"/>
</dbReference>
<dbReference type="Pfam" id="PF07451">
    <property type="entry name" value="SpoVAD"/>
    <property type="match status" value="1"/>
</dbReference>
<name>A0A1M5P529_9FIRM</name>
<organism evidence="1 2">
    <name type="scientific">Tepidibacter thalassicus DSM 15285</name>
    <dbReference type="NCBI Taxonomy" id="1123350"/>
    <lineage>
        <taxon>Bacteria</taxon>
        <taxon>Bacillati</taxon>
        <taxon>Bacillota</taxon>
        <taxon>Clostridia</taxon>
        <taxon>Peptostreptococcales</taxon>
        <taxon>Peptostreptococcaceae</taxon>
        <taxon>Tepidibacter</taxon>
    </lineage>
</organism>
<proteinExistence type="predicted"/>
<dbReference type="AlphaFoldDB" id="A0A1M5P529"/>
<dbReference type="NCBIfam" id="NF009069">
    <property type="entry name" value="PRK12404.1"/>
    <property type="match status" value="1"/>
</dbReference>
<dbReference type="Gene3D" id="3.40.47.40">
    <property type="entry name" value="Stage V sporulation protein AD"/>
    <property type="match status" value="1"/>
</dbReference>
<dbReference type="STRING" id="1123350.SAMN02744040_00389"/>
<gene>
    <name evidence="1" type="ORF">SAMN02744040_00389</name>
</gene>
<dbReference type="GO" id="GO:0016746">
    <property type="term" value="F:acyltransferase activity"/>
    <property type="evidence" value="ECO:0007669"/>
    <property type="project" value="InterPro"/>
</dbReference>
<reference evidence="2" key="1">
    <citation type="submission" date="2016-11" db="EMBL/GenBank/DDBJ databases">
        <authorList>
            <person name="Varghese N."/>
            <person name="Submissions S."/>
        </authorList>
    </citation>
    <scope>NUCLEOTIDE SEQUENCE [LARGE SCALE GENOMIC DNA]</scope>
    <source>
        <strain evidence="2">DSM 15285</strain>
    </source>
</reference>
<dbReference type="NCBIfam" id="NF006160">
    <property type="entry name" value="PRK08304.1"/>
    <property type="match status" value="1"/>
</dbReference>